<dbReference type="GO" id="GO:0071933">
    <property type="term" value="F:Arp2/3 complex binding"/>
    <property type="evidence" value="ECO:0007669"/>
    <property type="project" value="TreeGrafter"/>
</dbReference>
<feature type="compositionally biased region" description="Acidic residues" evidence="1">
    <location>
        <begin position="460"/>
        <end position="470"/>
    </location>
</feature>
<dbReference type="AlphaFoldDB" id="A0A1Y1XN28"/>
<dbReference type="STRING" id="1754192.A0A1Y1XN28"/>
<dbReference type="InterPro" id="IPR030125">
    <property type="entry name" value="SPIN90/Ldb17"/>
</dbReference>
<accession>A0A1Y1XN28</accession>
<dbReference type="GO" id="GO:0051666">
    <property type="term" value="P:actin cortical patch localization"/>
    <property type="evidence" value="ECO:0007669"/>
    <property type="project" value="TreeGrafter"/>
</dbReference>
<dbReference type="GO" id="GO:0030479">
    <property type="term" value="C:actin cortical patch"/>
    <property type="evidence" value="ECO:0007669"/>
    <property type="project" value="TreeGrafter"/>
</dbReference>
<reference evidence="3 4" key="2">
    <citation type="submission" date="2016-08" db="EMBL/GenBank/DDBJ databases">
        <title>Pervasive Adenine N6-methylation of Active Genes in Fungi.</title>
        <authorList>
            <consortium name="DOE Joint Genome Institute"/>
            <person name="Mondo S.J."/>
            <person name="Dannebaum R.O."/>
            <person name="Kuo R.C."/>
            <person name="Labutti K."/>
            <person name="Haridas S."/>
            <person name="Kuo A."/>
            <person name="Salamov A."/>
            <person name="Ahrendt S.R."/>
            <person name="Lipzen A."/>
            <person name="Sullivan W."/>
            <person name="Andreopoulos W.B."/>
            <person name="Clum A."/>
            <person name="Lindquist E."/>
            <person name="Daum C."/>
            <person name="Ramamoorthy G.K."/>
            <person name="Gryganskyi A."/>
            <person name="Culley D."/>
            <person name="Magnuson J.K."/>
            <person name="James T.Y."/>
            <person name="O'Malley M.A."/>
            <person name="Stajich J.E."/>
            <person name="Spatafora J.W."/>
            <person name="Visel A."/>
            <person name="Grigoriev I.V."/>
        </authorList>
    </citation>
    <scope>NUCLEOTIDE SEQUENCE [LARGE SCALE GENOMIC DNA]</scope>
    <source>
        <strain evidence="3 4">S4</strain>
    </source>
</reference>
<dbReference type="InterPro" id="IPR018556">
    <property type="entry name" value="SPIN90/Ldb17_LRD"/>
</dbReference>
<dbReference type="Proteomes" id="UP000193944">
    <property type="component" value="Unassembled WGS sequence"/>
</dbReference>
<feature type="compositionally biased region" description="Polar residues" evidence="1">
    <location>
        <begin position="838"/>
        <end position="855"/>
    </location>
</feature>
<dbReference type="PANTHER" id="PTHR13357">
    <property type="entry name" value="SH3 ADAPTER PROTEIN SPIN90 NCK INTERACTING PROTEIN WITH SH3 DOMAIN"/>
    <property type="match status" value="1"/>
</dbReference>
<evidence type="ECO:0000256" key="1">
    <source>
        <dbReference type="SAM" id="MobiDB-lite"/>
    </source>
</evidence>
<evidence type="ECO:0000313" key="4">
    <source>
        <dbReference type="Proteomes" id="UP000193944"/>
    </source>
</evidence>
<feature type="compositionally biased region" description="Low complexity" evidence="1">
    <location>
        <begin position="661"/>
        <end position="671"/>
    </location>
</feature>
<evidence type="ECO:0000313" key="3">
    <source>
        <dbReference type="EMBL" id="ORX87149.1"/>
    </source>
</evidence>
<feature type="region of interest" description="Disordered" evidence="1">
    <location>
        <begin position="591"/>
        <end position="619"/>
    </location>
</feature>
<feature type="domain" description="SPIN90/Ldb17 leucine-rich" evidence="2">
    <location>
        <begin position="171"/>
        <end position="310"/>
    </location>
</feature>
<dbReference type="OrthoDB" id="445362at2759"/>
<feature type="compositionally biased region" description="Low complexity" evidence="1">
    <location>
        <begin position="495"/>
        <end position="523"/>
    </location>
</feature>
<proteinExistence type="predicted"/>
<sequence>MSTNFNKLFHEIDTEIENAKVDESLNLFINKITNNKDDIINEKQIREICYNFLGKDKIFGSISKINEELLQKLTNNDKSEHWIIYYLIYYSGQLYPYLYTHLLYNNILDNFLNELKQIPINKNELEYQSILRILYKIAHLHKLSNRDLELFNEEVIDILLEFIEHTRNYHDENVNYSIIEFLVVISHQIQNRIKDKNNKTTIKYNAILTSLEKRINNSKTLSENFIFILNRTADFSVKYYILKFLYLIFSTPSLDKFFYTNDIPVLLDVTLRELWNLTDENTHIQKGYLVLLEKLIQYTINHSIPYRYPDITKLLYAISQRSQNTCYSNEKQHAKLVALSNIANRILKRFDSILDVSTMTKVRSEDNIVALNKSSSTSSSPSSAKPIKERKPRKKAKSATTTPTDKNNIDILIFEKGKRPNPLNKIKPLEKVNSVDEEEIDNNNNNKEKEKENNVVVEENNVEENNEDNENESKDHEKLSQRAMDIFLKSYQQYHENNNNNNNNNQEQQQQQQQSTNSSSQNTLKNEIEDEVVPISPVNEDKDHEKLSQRAMDIFLRSYQQYQENNQTTSFNENSNIITNQTTLEPISLLEEGEGEREGEEEEEQNENNKTPISSKDHEKLSERAMNIFLKSIQQYNNEQETIHSASLPPTYSNQEEKEQQQQQQQQQQQEIQDDIYSANSYFPHNHHDTSNCHPQSTSNNNYNNNNNNNNNYNYSSNYNENDNISTYSTNSNSNSTISNTSFPIPTRYDSHNKKHSMIDPIERTHSPFSDNYQISSQIQYQYQYQYKNNNNNRTKNSNPVASPALSASSYYSNYSSSSVSKPYYQTKPTNIFKKDNTTNISSPLNYTSNSNRKASYSSVNTTSSSYSPYLNNINISTNPTTNKINNINNIFNMDSNIIDDPVERHQSPFDDSFSIE</sequence>
<dbReference type="InterPro" id="IPR016024">
    <property type="entry name" value="ARM-type_fold"/>
</dbReference>
<name>A0A1Y1XN28_9FUNG</name>
<protein>
    <recommendedName>
        <fullName evidence="2">SPIN90/Ldb17 leucine-rich domain-containing protein</fullName>
    </recommendedName>
</protein>
<dbReference type="GO" id="GO:0006897">
    <property type="term" value="P:endocytosis"/>
    <property type="evidence" value="ECO:0007669"/>
    <property type="project" value="TreeGrafter"/>
</dbReference>
<organism evidence="3 4">
    <name type="scientific">Anaeromyces robustus</name>
    <dbReference type="NCBI Taxonomy" id="1754192"/>
    <lineage>
        <taxon>Eukaryota</taxon>
        <taxon>Fungi</taxon>
        <taxon>Fungi incertae sedis</taxon>
        <taxon>Chytridiomycota</taxon>
        <taxon>Chytridiomycota incertae sedis</taxon>
        <taxon>Neocallimastigomycetes</taxon>
        <taxon>Neocallimastigales</taxon>
        <taxon>Neocallimastigaceae</taxon>
        <taxon>Anaeromyces</taxon>
    </lineage>
</organism>
<dbReference type="EMBL" id="MCFG01000012">
    <property type="protein sequence ID" value="ORX87149.1"/>
    <property type="molecule type" value="Genomic_DNA"/>
</dbReference>
<feature type="region of interest" description="Disordered" evidence="1">
    <location>
        <begin position="495"/>
        <end position="544"/>
    </location>
</feature>
<gene>
    <name evidence="3" type="ORF">BCR32DRAFT_289546</name>
</gene>
<feature type="compositionally biased region" description="Basic residues" evidence="1">
    <location>
        <begin position="388"/>
        <end position="397"/>
    </location>
</feature>
<feature type="compositionally biased region" description="Acidic residues" evidence="1">
    <location>
        <begin position="591"/>
        <end position="606"/>
    </location>
</feature>
<feature type="compositionally biased region" description="Low complexity" evidence="1">
    <location>
        <begin position="699"/>
        <end position="742"/>
    </location>
</feature>
<feature type="region of interest" description="Disordered" evidence="1">
    <location>
        <begin position="836"/>
        <end position="855"/>
    </location>
</feature>
<keyword evidence="4" id="KW-1185">Reference proteome</keyword>
<feature type="region of interest" description="Disordered" evidence="1">
    <location>
        <begin position="646"/>
        <end position="752"/>
    </location>
</feature>
<feature type="region of interest" description="Disordered" evidence="1">
    <location>
        <begin position="372"/>
        <end position="404"/>
    </location>
</feature>
<comment type="caution">
    <text evidence="3">The sequence shown here is derived from an EMBL/GenBank/DDBJ whole genome shotgun (WGS) entry which is preliminary data.</text>
</comment>
<dbReference type="Pfam" id="PF09431">
    <property type="entry name" value="SPIN90_LRD"/>
    <property type="match status" value="1"/>
</dbReference>
<feature type="region of interest" description="Disordered" evidence="1">
    <location>
        <begin position="435"/>
        <end position="477"/>
    </location>
</feature>
<dbReference type="SUPFAM" id="SSF48371">
    <property type="entry name" value="ARM repeat"/>
    <property type="match status" value="1"/>
</dbReference>
<reference evidence="3 4" key="1">
    <citation type="submission" date="2016-08" db="EMBL/GenBank/DDBJ databases">
        <title>A Parts List for Fungal Cellulosomes Revealed by Comparative Genomics.</title>
        <authorList>
            <consortium name="DOE Joint Genome Institute"/>
            <person name="Haitjema C.H."/>
            <person name="Gilmore S.P."/>
            <person name="Henske J.K."/>
            <person name="Solomon K.V."/>
            <person name="De Groot R."/>
            <person name="Kuo A."/>
            <person name="Mondo S.J."/>
            <person name="Salamov A.A."/>
            <person name="Labutti K."/>
            <person name="Zhao Z."/>
            <person name="Chiniquy J."/>
            <person name="Barry K."/>
            <person name="Brewer H.M."/>
            <person name="Purvine S.O."/>
            <person name="Wright A.T."/>
            <person name="Boxma B."/>
            <person name="Van Alen T."/>
            <person name="Hackstein J.H."/>
            <person name="Baker S.E."/>
            <person name="Grigoriev I.V."/>
            <person name="O'Malley M.A."/>
        </authorList>
    </citation>
    <scope>NUCLEOTIDE SEQUENCE [LARGE SCALE GENOMIC DNA]</scope>
    <source>
        <strain evidence="3 4">S4</strain>
    </source>
</reference>
<evidence type="ECO:0000259" key="2">
    <source>
        <dbReference type="Pfam" id="PF09431"/>
    </source>
</evidence>
<dbReference type="GO" id="GO:0000147">
    <property type="term" value="P:actin cortical patch assembly"/>
    <property type="evidence" value="ECO:0007669"/>
    <property type="project" value="TreeGrafter"/>
</dbReference>
<feature type="compositionally biased region" description="Low complexity" evidence="1">
    <location>
        <begin position="374"/>
        <end position="383"/>
    </location>
</feature>
<dbReference type="PANTHER" id="PTHR13357:SF1">
    <property type="entry name" value="NCK-INTERACTING PROTEIN WITH SH3 DOMAIN"/>
    <property type="match status" value="1"/>
</dbReference>